<name>A0AA40CE18_9PEZI</name>
<keyword evidence="1" id="KW-0808">Transferase</keyword>
<feature type="domain" description="Methyltransferase" evidence="2">
    <location>
        <begin position="50"/>
        <end position="144"/>
    </location>
</feature>
<dbReference type="Pfam" id="PF13649">
    <property type="entry name" value="Methyltransf_25"/>
    <property type="match status" value="1"/>
</dbReference>
<dbReference type="SUPFAM" id="SSF53335">
    <property type="entry name" value="S-adenosyl-L-methionine-dependent methyltransferases"/>
    <property type="match status" value="1"/>
</dbReference>
<dbReference type="InterPro" id="IPR029063">
    <property type="entry name" value="SAM-dependent_MTases_sf"/>
</dbReference>
<dbReference type="Gene3D" id="3.40.50.150">
    <property type="entry name" value="Vaccinia Virus protein VP39"/>
    <property type="match status" value="1"/>
</dbReference>
<accession>A0AA40CE18</accession>
<dbReference type="GO" id="GO:0032259">
    <property type="term" value="P:methylation"/>
    <property type="evidence" value="ECO:0007669"/>
    <property type="project" value="UniProtKB-KW"/>
</dbReference>
<proteinExistence type="predicted"/>
<dbReference type="AlphaFoldDB" id="A0AA40CE18"/>
<reference evidence="3" key="1">
    <citation type="submission" date="2023-06" db="EMBL/GenBank/DDBJ databases">
        <title>Genome-scale phylogeny and comparative genomics of the fungal order Sordariales.</title>
        <authorList>
            <consortium name="Lawrence Berkeley National Laboratory"/>
            <person name="Hensen N."/>
            <person name="Bonometti L."/>
            <person name="Westerberg I."/>
            <person name="Brannstrom I.O."/>
            <person name="Guillou S."/>
            <person name="Cros-Aarteil S."/>
            <person name="Calhoun S."/>
            <person name="Haridas S."/>
            <person name="Kuo A."/>
            <person name="Mondo S."/>
            <person name="Pangilinan J."/>
            <person name="Riley R."/>
            <person name="Labutti K."/>
            <person name="Andreopoulos B."/>
            <person name="Lipzen A."/>
            <person name="Chen C."/>
            <person name="Yanf M."/>
            <person name="Daum C."/>
            <person name="Ng V."/>
            <person name="Clum A."/>
            <person name="Steindorff A."/>
            <person name="Ohm R."/>
            <person name="Martin F."/>
            <person name="Silar P."/>
            <person name="Natvig D."/>
            <person name="Lalanne C."/>
            <person name="Gautier V."/>
            <person name="Ament-Velasquez S.L."/>
            <person name="Kruys A."/>
            <person name="Hutchinson M.I."/>
            <person name="Powell A.J."/>
            <person name="Barry K."/>
            <person name="Miller A.N."/>
            <person name="Grigoriev I.V."/>
            <person name="Debuchy R."/>
            <person name="Gladieux P."/>
            <person name="Thoren M.H."/>
            <person name="Johannesson H."/>
        </authorList>
    </citation>
    <scope>NUCLEOTIDE SEQUENCE</scope>
    <source>
        <strain evidence="3">CBS 606.72</strain>
    </source>
</reference>
<sequence length="223" mass="23611">MPPSPSPDALDATFWDKTSQKYAQSPIADQAGYERTLKKTLSLLTPAFSVLELGCGTGGTAISLAPSVKRFLATDLSGGMIDIAKGKTDAAIPGLEFRVGTAEALAAAKEKEQFTAVVAYNYLHLVRDMPTTLKSIHSLLAPGGLFISKTVCIREMTFGGVLGSVGIPVMRMVGLAPFCASFGVEDLKSRIQEAGFEIVEVEYHGTKGRDARPFVVARKVGGA</sequence>
<comment type="caution">
    <text evidence="3">The sequence shown here is derived from an EMBL/GenBank/DDBJ whole genome shotgun (WGS) entry which is preliminary data.</text>
</comment>
<keyword evidence="4" id="KW-1185">Reference proteome</keyword>
<dbReference type="EMBL" id="JAULSU010000001">
    <property type="protein sequence ID" value="KAK0633983.1"/>
    <property type="molecule type" value="Genomic_DNA"/>
</dbReference>
<evidence type="ECO:0000259" key="2">
    <source>
        <dbReference type="Pfam" id="PF13649"/>
    </source>
</evidence>
<gene>
    <name evidence="3" type="ORF">B0T14DRAFT_508168</name>
</gene>
<organism evidence="3 4">
    <name type="scientific">Immersiella caudata</name>
    <dbReference type="NCBI Taxonomy" id="314043"/>
    <lineage>
        <taxon>Eukaryota</taxon>
        <taxon>Fungi</taxon>
        <taxon>Dikarya</taxon>
        <taxon>Ascomycota</taxon>
        <taxon>Pezizomycotina</taxon>
        <taxon>Sordariomycetes</taxon>
        <taxon>Sordariomycetidae</taxon>
        <taxon>Sordariales</taxon>
        <taxon>Lasiosphaeriaceae</taxon>
        <taxon>Immersiella</taxon>
    </lineage>
</organism>
<protein>
    <submittedName>
        <fullName evidence="3">UbiE/COQ5 family methyltransferase</fullName>
    </submittedName>
</protein>
<dbReference type="PANTHER" id="PTHR43861">
    <property type="entry name" value="TRANS-ACONITATE 2-METHYLTRANSFERASE-RELATED"/>
    <property type="match status" value="1"/>
</dbReference>
<dbReference type="CDD" id="cd02440">
    <property type="entry name" value="AdoMet_MTases"/>
    <property type="match status" value="1"/>
</dbReference>
<evidence type="ECO:0000313" key="4">
    <source>
        <dbReference type="Proteomes" id="UP001175000"/>
    </source>
</evidence>
<keyword evidence="3" id="KW-0489">Methyltransferase</keyword>
<evidence type="ECO:0000313" key="3">
    <source>
        <dbReference type="EMBL" id="KAK0633983.1"/>
    </source>
</evidence>
<dbReference type="GO" id="GO:0008168">
    <property type="term" value="F:methyltransferase activity"/>
    <property type="evidence" value="ECO:0007669"/>
    <property type="project" value="UniProtKB-KW"/>
</dbReference>
<evidence type="ECO:0000256" key="1">
    <source>
        <dbReference type="ARBA" id="ARBA00022679"/>
    </source>
</evidence>
<dbReference type="InterPro" id="IPR041698">
    <property type="entry name" value="Methyltransf_25"/>
</dbReference>
<dbReference type="Proteomes" id="UP001175000">
    <property type="component" value="Unassembled WGS sequence"/>
</dbReference>